<feature type="compositionally biased region" description="Basic residues" evidence="1">
    <location>
        <begin position="95"/>
        <end position="107"/>
    </location>
</feature>
<proteinExistence type="evidence at transcript level"/>
<reference evidence="2" key="8">
    <citation type="journal article" date="2005" name="Science">
        <title>Antisense Transcription in the Mammalian Transcriptome.</title>
        <authorList>
            <consortium name="RIKEN Genome Exploration Research Group and Genome Science Group (Genome Network Project Core Group) and the FANTOM Consortium"/>
        </authorList>
    </citation>
    <scope>NUCLEOTIDE SEQUENCE</scope>
    <source>
        <strain evidence="2">C57BL/6J</strain>
        <tissue evidence="2">Kidney</tissue>
    </source>
</reference>
<accession>Q8C3P3</accession>
<feature type="non-terminal residue" evidence="2">
    <location>
        <position position="1"/>
    </location>
</feature>
<reference evidence="2" key="5">
    <citation type="journal article" date="2002" name="Nature">
        <title>Analysis of the mouse transcriptome based on functional annotation of 60,770 full-length cDNAs.</title>
        <authorList>
            <consortium name="The FANTOM Consortium and the RIKEN Genome Exploration Research Group Phase I and II Team"/>
        </authorList>
    </citation>
    <scope>NUCLEOTIDE SEQUENCE</scope>
    <source>
        <strain evidence="2">C57BL/6J</strain>
        <tissue evidence="2">Kidney</tissue>
    </source>
</reference>
<reference evidence="2" key="2">
    <citation type="journal article" date="2000" name="Genome Res.">
        <title>Normalization and subtraction of cap-trapper-selected cDNAs to prepare full-length cDNA libraries for rapid discovery of new genes.</title>
        <authorList>
            <person name="Carninci P."/>
            <person name="Shibata Y."/>
            <person name="Hayatsu N."/>
            <person name="Sugahara Y."/>
            <person name="Shibata K."/>
            <person name="Itoh M."/>
            <person name="Konno H."/>
            <person name="Okazaki Y."/>
            <person name="Muramatsu M."/>
            <person name="Hayashizaki Y."/>
        </authorList>
    </citation>
    <scope>NUCLEOTIDE SEQUENCE</scope>
    <source>
        <strain evidence="2">C57BL/6J</strain>
        <tissue evidence="2">Kidney</tissue>
    </source>
</reference>
<organism evidence="2">
    <name type="scientific">Mus musculus</name>
    <name type="common">Mouse</name>
    <dbReference type="NCBI Taxonomy" id="10090"/>
    <lineage>
        <taxon>Eukaryota</taxon>
        <taxon>Metazoa</taxon>
        <taxon>Chordata</taxon>
        <taxon>Craniata</taxon>
        <taxon>Vertebrata</taxon>
        <taxon>Euteleostomi</taxon>
        <taxon>Mammalia</taxon>
        <taxon>Eutheria</taxon>
        <taxon>Euarchontoglires</taxon>
        <taxon>Glires</taxon>
        <taxon>Rodentia</taxon>
        <taxon>Myomorpha</taxon>
        <taxon>Muroidea</taxon>
        <taxon>Muridae</taxon>
        <taxon>Murinae</taxon>
        <taxon>Mus</taxon>
        <taxon>Mus</taxon>
    </lineage>
</organism>
<feature type="compositionally biased region" description="Pro residues" evidence="1">
    <location>
        <begin position="55"/>
        <end position="64"/>
    </location>
</feature>
<reference evidence="2" key="3">
    <citation type="journal article" date="2000" name="Genome Res.">
        <title>RIKEN integrated sequence analysis (RISA) system--384-format sequencing pipeline with 384 multicapillary sequencer.</title>
        <authorList>
            <person name="Shibata K."/>
            <person name="Itoh M."/>
            <person name="Aizawa K."/>
            <person name="Nagaoka S."/>
            <person name="Sasaki N."/>
            <person name="Carninci P."/>
            <person name="Konno H."/>
            <person name="Akiyama J."/>
            <person name="Nishi K."/>
            <person name="Kitsunai T."/>
            <person name="Tashiro H."/>
            <person name="Itoh M."/>
            <person name="Sumi N."/>
            <person name="Ishii Y."/>
            <person name="Nakamura S."/>
            <person name="Hazama M."/>
            <person name="Nishine T."/>
            <person name="Harada A."/>
            <person name="Yamamoto R."/>
            <person name="Matsumoto H."/>
            <person name="Sakaguchi S."/>
            <person name="Ikegami T."/>
            <person name="Kashiwagi K."/>
            <person name="Fujiwake S."/>
            <person name="Inoue K."/>
            <person name="Togawa Y."/>
            <person name="Izawa M."/>
            <person name="Ohara E."/>
            <person name="Watahiki M."/>
            <person name="Yoneda Y."/>
            <person name="Ishikawa T."/>
            <person name="Ozawa K."/>
            <person name="Tanaka T."/>
            <person name="Matsuura S."/>
            <person name="Kawai J."/>
            <person name="Okazaki Y."/>
            <person name="Muramatsu M."/>
            <person name="Inoue Y."/>
            <person name="Kira A."/>
            <person name="Hayashizaki Y."/>
        </authorList>
    </citation>
    <scope>NUCLEOTIDE SEQUENCE</scope>
    <source>
        <strain evidence="2">C57BL/6J</strain>
        <tissue evidence="2">Kidney</tissue>
    </source>
</reference>
<evidence type="ECO:0000313" key="2">
    <source>
        <dbReference type="EMBL" id="BAC39410.1"/>
    </source>
</evidence>
<protein>
    <submittedName>
        <fullName evidence="2">Uncharacterized protein</fullName>
    </submittedName>
</protein>
<reference evidence="2" key="1">
    <citation type="journal article" date="1999" name="Methods Enzymol.">
        <title>High-efficiency full-length cDNA cloning.</title>
        <authorList>
            <person name="Carninci P."/>
            <person name="Hayashizaki Y."/>
        </authorList>
    </citation>
    <scope>NUCLEOTIDE SEQUENCE</scope>
    <source>
        <strain evidence="2">C57BL/6J</strain>
        <tissue evidence="2">Kidney</tissue>
    </source>
</reference>
<dbReference type="AlphaFoldDB" id="Q8C3P3"/>
<evidence type="ECO:0000256" key="1">
    <source>
        <dbReference type="SAM" id="MobiDB-lite"/>
    </source>
</evidence>
<reference evidence="2" key="4">
    <citation type="journal article" date="2001" name="Nature">
        <title>Functional annotation of a full-length mouse cDNA collection.</title>
        <authorList>
            <consortium name="The RIKEN Genome Exploration Research Group Phase II Team and the FANTOM Consortium"/>
        </authorList>
    </citation>
    <scope>NUCLEOTIDE SEQUENCE</scope>
    <source>
        <strain evidence="2">C57BL/6J</strain>
        <tissue evidence="2">Kidney</tissue>
    </source>
</reference>
<reference evidence="2" key="6">
    <citation type="submission" date="2002-04" db="EMBL/GenBank/DDBJ databases">
        <authorList>
            <person name="Adachi J."/>
            <person name="Aizawa K."/>
            <person name="Akimura T."/>
            <person name="Arakawa T."/>
            <person name="Bono H."/>
            <person name="Carninci P."/>
            <person name="Fukuda S."/>
            <person name="Furuno M."/>
            <person name="Hanagaki T."/>
            <person name="Hara A."/>
            <person name="Hashizume W."/>
            <person name="Hayashida K."/>
            <person name="Hayatsu N."/>
            <person name="Hiramoto K."/>
            <person name="Hiraoka T."/>
            <person name="Hirozane T."/>
            <person name="Hori F."/>
            <person name="Imotani K."/>
            <person name="Ishii Y."/>
            <person name="Itoh M."/>
            <person name="Kagawa I."/>
            <person name="Kasukawa T."/>
            <person name="Katoh H."/>
            <person name="Kawai J."/>
            <person name="Kojima Y."/>
            <person name="Kondo S."/>
            <person name="Konno H."/>
            <person name="Kouda M."/>
            <person name="Koya S."/>
            <person name="Kurihara C."/>
            <person name="Matsuyama T."/>
            <person name="Miyazaki A."/>
            <person name="Murata M."/>
            <person name="Nakamura M."/>
            <person name="Nishi K."/>
            <person name="Nomura K."/>
            <person name="Numazaki R."/>
            <person name="Ohno M."/>
            <person name="Ohsato N."/>
            <person name="Okazaki Y."/>
            <person name="Saito R."/>
            <person name="Saitoh H."/>
            <person name="Sakai C."/>
            <person name="Sakai K."/>
            <person name="Sakazume N."/>
            <person name="Sano H."/>
            <person name="Sasaki D."/>
            <person name="Shibata K."/>
            <person name="Shinagawa A."/>
            <person name="Shiraki T."/>
            <person name="Sogabe Y."/>
            <person name="Tagami M."/>
            <person name="Tagawa A."/>
            <person name="Takahashi F."/>
            <person name="Takaku-Akahira S."/>
            <person name="Takeda Y."/>
            <person name="Tanaka T."/>
            <person name="Tomaru A."/>
            <person name="Toya T."/>
            <person name="Yasunishi A."/>
            <person name="Muramatsu M."/>
            <person name="Hayashizaki Y."/>
        </authorList>
    </citation>
    <scope>NUCLEOTIDE SEQUENCE</scope>
    <source>
        <strain evidence="2">C57BL/6J</strain>
        <tissue evidence="2">Kidney</tissue>
    </source>
</reference>
<sequence length="107" mass="11625">GRLTRSGGEARSGAVAFRCPERPGLFPCSLQSREGRCTPYVTPHLSQPRGSFLGPPCPDSPSPPKYLRQGRGSGFRLRESTGGPSLGPKNTLQRTRGRVTRCSLKMR</sequence>
<name>Q8C3P3_MOUSE</name>
<dbReference type="EMBL" id="AK085278">
    <property type="protein sequence ID" value="BAC39410.1"/>
    <property type="molecule type" value="mRNA"/>
</dbReference>
<feature type="region of interest" description="Disordered" evidence="1">
    <location>
        <begin position="41"/>
        <end position="107"/>
    </location>
</feature>
<reference evidence="2" key="7">
    <citation type="journal article" date="2005" name="Science">
        <title>The Transcriptional Landscape of the Mammalian Genome.</title>
        <authorList>
            <consortium name="The FANTOM Consortium"/>
            <consortium name="Riken Genome Exploration Research Group and Genome Science Group (Genome Network Project Core Group)"/>
        </authorList>
    </citation>
    <scope>NUCLEOTIDE SEQUENCE</scope>
    <source>
        <strain evidence="2">C57BL/6J</strain>
        <tissue evidence="2">Kidney</tissue>
    </source>
</reference>